<dbReference type="InterPro" id="IPR004255">
    <property type="entry name" value="O-acyltransferase_WSD1_N"/>
</dbReference>
<comment type="caution">
    <text evidence="15">The sequence shown here is derived from an EMBL/GenBank/DDBJ whole genome shotgun (WGS) entry which is preliminary data.</text>
</comment>
<dbReference type="Pfam" id="PF06974">
    <property type="entry name" value="WS_DGAT_C"/>
    <property type="match status" value="1"/>
</dbReference>
<dbReference type="Proteomes" id="UP001231189">
    <property type="component" value="Unassembled WGS sequence"/>
</dbReference>
<sequence>MDASNGSSSAAAPQSRPLSIRTKPRAPAAGTDEWTTNDSTAEKEPVSPTARLMEPVYIVVTIGLGSPLDLPVFTTHMASELPRYSRFQSIQVTEDGNPRWARLKVKVEDHIVVPTLDPVAVAANPDQSVEDYVASLFTLPMDRSRPLWEFHFLNFPTSEATSTAIIRVHHSLGDGMSLMTLLMSSASSTADPTRLPAMPKQPERTGAIYAPRRPRSSGAMPFLGWVCSYFVLAWNTMVDVAAFIATMMFLRDPHTLFKRSDDTVFNPPRRFVHRSLSLDDVKFIKNAINCTVNDVLVGATSAALSRYYFRKSGNSNSDKIRLRSVLPVNLRSTTSLQTNVNMIESGKSDDVAWGNQLGYIILPFHLAMHDDPLAYIRKAKKTLDRKKSSLEVVFTCKMSELFLKMFGVKAGAFIFRRMFANTTISFTSMIGPAEQTNWCGHPVVFIAPSVYGVPQALIMHYQSYGSTIKVILSVDKEIFPDYSQLLDDFAVSFRCGCLVVEEPSVPLLPKLPPDKNDCERGRKARKGLLPDSSGVTAFEEDVSGGLRLTSAELTGRPRGIHTVSSEVPGDRVHGPRKEGNVLQHAPKGDELGHVLDGESGNGNIRNPSVIGQSIVDSAVFPFGHLVDERGDELRCSGVQPG</sequence>
<dbReference type="PANTHER" id="PTHR31650:SF77">
    <property type="entry name" value="O-ACYLTRANSFERASE WSD1 C-TERMINAL DOMAIN-CONTAINING PROTEIN"/>
    <property type="match status" value="1"/>
</dbReference>
<dbReference type="AlphaFoldDB" id="A0AAD8W7M6"/>
<evidence type="ECO:0000256" key="1">
    <source>
        <dbReference type="ARBA" id="ARBA00004162"/>
    </source>
</evidence>
<evidence type="ECO:0000259" key="13">
    <source>
        <dbReference type="Pfam" id="PF03007"/>
    </source>
</evidence>
<dbReference type="InterPro" id="IPR045034">
    <property type="entry name" value="O-acyltransferase_WSD1-like"/>
</dbReference>
<feature type="transmembrane region" description="Helical" evidence="12">
    <location>
        <begin position="222"/>
        <end position="250"/>
    </location>
</feature>
<dbReference type="EMBL" id="JAUUTY010000004">
    <property type="protein sequence ID" value="KAK1646636.1"/>
    <property type="molecule type" value="Genomic_DNA"/>
</dbReference>
<keyword evidence="12" id="KW-0472">Membrane</keyword>
<dbReference type="InterPro" id="IPR023213">
    <property type="entry name" value="CAT-like_dom_sf"/>
</dbReference>
<comment type="subcellular location">
    <subcellularLocation>
        <location evidence="1">Cell membrane</location>
        <topology evidence="1">Single-pass membrane protein</topology>
    </subcellularLocation>
    <subcellularLocation>
        <location evidence="2">Endoplasmic reticulum membrane</location>
    </subcellularLocation>
</comment>
<dbReference type="InterPro" id="IPR009721">
    <property type="entry name" value="O-acyltransferase_WSD1_C"/>
</dbReference>
<feature type="compositionally biased region" description="Polar residues" evidence="11">
    <location>
        <begin position="1"/>
        <end position="12"/>
    </location>
</feature>
<evidence type="ECO:0000313" key="16">
    <source>
        <dbReference type="Proteomes" id="UP001231189"/>
    </source>
</evidence>
<feature type="domain" description="O-acyltransferase WSD1-like N-terminal" evidence="13">
    <location>
        <begin position="127"/>
        <end position="295"/>
    </location>
</feature>
<name>A0AAD8W7M6_LOLMU</name>
<evidence type="ECO:0000256" key="11">
    <source>
        <dbReference type="SAM" id="MobiDB-lite"/>
    </source>
</evidence>
<feature type="region of interest" description="Disordered" evidence="11">
    <location>
        <begin position="1"/>
        <end position="47"/>
    </location>
</feature>
<evidence type="ECO:0000256" key="9">
    <source>
        <dbReference type="ARBA" id="ARBA00047604"/>
    </source>
</evidence>
<gene>
    <name evidence="15" type="ORF">QYE76_064441</name>
</gene>
<evidence type="ECO:0000256" key="3">
    <source>
        <dbReference type="ARBA" id="ARBA00004771"/>
    </source>
</evidence>
<dbReference type="PANTHER" id="PTHR31650">
    <property type="entry name" value="O-ACYLTRANSFERASE (WSD1-LIKE) FAMILY PROTEIN"/>
    <property type="match status" value="1"/>
</dbReference>
<evidence type="ECO:0000259" key="14">
    <source>
        <dbReference type="Pfam" id="PF06974"/>
    </source>
</evidence>
<evidence type="ECO:0000256" key="6">
    <source>
        <dbReference type="ARBA" id="ARBA00022824"/>
    </source>
</evidence>
<keyword evidence="6" id="KW-0256">Endoplasmic reticulum</keyword>
<protein>
    <recommendedName>
        <fullName evidence="17">Diacylglycerol O-acyltransferase</fullName>
    </recommendedName>
</protein>
<keyword evidence="5" id="KW-0808">Transferase</keyword>
<comment type="pathway">
    <text evidence="3">Glycerolipid metabolism; triacylglycerol biosynthesis.</text>
</comment>
<keyword evidence="12" id="KW-0812">Transmembrane</keyword>
<dbReference type="GO" id="GO:0005886">
    <property type="term" value="C:plasma membrane"/>
    <property type="evidence" value="ECO:0007669"/>
    <property type="project" value="UniProtKB-SubCell"/>
</dbReference>
<comment type="pathway">
    <text evidence="4">Lipid metabolism.</text>
</comment>
<evidence type="ECO:0000256" key="12">
    <source>
        <dbReference type="SAM" id="Phobius"/>
    </source>
</evidence>
<keyword evidence="16" id="KW-1185">Reference proteome</keyword>
<evidence type="ECO:0000256" key="5">
    <source>
        <dbReference type="ARBA" id="ARBA00022679"/>
    </source>
</evidence>
<proteinExistence type="inferred from homology"/>
<dbReference type="Gene3D" id="3.30.559.10">
    <property type="entry name" value="Chloramphenicol acetyltransferase-like domain"/>
    <property type="match status" value="1"/>
</dbReference>
<keyword evidence="12" id="KW-1133">Transmembrane helix</keyword>
<evidence type="ECO:0000256" key="4">
    <source>
        <dbReference type="ARBA" id="ARBA00005189"/>
    </source>
</evidence>
<dbReference type="GO" id="GO:0004144">
    <property type="term" value="F:diacylglycerol O-acyltransferase activity"/>
    <property type="evidence" value="ECO:0007669"/>
    <property type="project" value="UniProtKB-EC"/>
</dbReference>
<comment type="catalytic activity">
    <reaction evidence="9">
        <text>a long chain fatty alcohol + a fatty acyl-CoA = a long-chain alcohol wax ester + CoA</text>
        <dbReference type="Rhea" id="RHEA:38443"/>
        <dbReference type="ChEBI" id="CHEBI:17135"/>
        <dbReference type="ChEBI" id="CHEBI:57287"/>
        <dbReference type="ChEBI" id="CHEBI:77636"/>
        <dbReference type="ChEBI" id="CHEBI:235323"/>
        <dbReference type="EC" id="2.3.1.75"/>
    </reaction>
</comment>
<comment type="catalytic activity">
    <reaction evidence="10">
        <text>an acyl-CoA + a 1,2-diacyl-sn-glycerol = a triacyl-sn-glycerol + CoA</text>
        <dbReference type="Rhea" id="RHEA:10868"/>
        <dbReference type="ChEBI" id="CHEBI:17815"/>
        <dbReference type="ChEBI" id="CHEBI:57287"/>
        <dbReference type="ChEBI" id="CHEBI:58342"/>
        <dbReference type="ChEBI" id="CHEBI:64615"/>
        <dbReference type="EC" id="2.3.1.20"/>
    </reaction>
</comment>
<evidence type="ECO:0000256" key="2">
    <source>
        <dbReference type="ARBA" id="ARBA00004586"/>
    </source>
</evidence>
<dbReference type="GO" id="GO:0005789">
    <property type="term" value="C:endoplasmic reticulum membrane"/>
    <property type="evidence" value="ECO:0007669"/>
    <property type="project" value="UniProtKB-SubCell"/>
</dbReference>
<evidence type="ECO:0000256" key="10">
    <source>
        <dbReference type="ARBA" id="ARBA00048109"/>
    </source>
</evidence>
<evidence type="ECO:0000256" key="7">
    <source>
        <dbReference type="ARBA" id="ARBA00023315"/>
    </source>
</evidence>
<dbReference type="GO" id="GO:0047196">
    <property type="term" value="F:long-chain-alcohol O-fatty-acyltransferase activity"/>
    <property type="evidence" value="ECO:0007669"/>
    <property type="project" value="UniProtKB-EC"/>
</dbReference>
<evidence type="ECO:0000313" key="15">
    <source>
        <dbReference type="EMBL" id="KAK1646636.1"/>
    </source>
</evidence>
<organism evidence="15 16">
    <name type="scientific">Lolium multiflorum</name>
    <name type="common">Italian ryegrass</name>
    <name type="synonym">Lolium perenne subsp. multiflorum</name>
    <dbReference type="NCBI Taxonomy" id="4521"/>
    <lineage>
        <taxon>Eukaryota</taxon>
        <taxon>Viridiplantae</taxon>
        <taxon>Streptophyta</taxon>
        <taxon>Embryophyta</taxon>
        <taxon>Tracheophyta</taxon>
        <taxon>Spermatophyta</taxon>
        <taxon>Magnoliopsida</taxon>
        <taxon>Liliopsida</taxon>
        <taxon>Poales</taxon>
        <taxon>Poaceae</taxon>
        <taxon>BOP clade</taxon>
        <taxon>Pooideae</taxon>
        <taxon>Poodae</taxon>
        <taxon>Poeae</taxon>
        <taxon>Poeae Chloroplast Group 2 (Poeae type)</taxon>
        <taxon>Loliodinae</taxon>
        <taxon>Loliinae</taxon>
        <taxon>Lolium</taxon>
    </lineage>
</organism>
<keyword evidence="7" id="KW-0012">Acyltransferase</keyword>
<dbReference type="Pfam" id="PF03007">
    <property type="entry name" value="WS_DGAT_cat"/>
    <property type="match status" value="1"/>
</dbReference>
<dbReference type="GO" id="GO:0019432">
    <property type="term" value="P:triglyceride biosynthetic process"/>
    <property type="evidence" value="ECO:0007669"/>
    <property type="project" value="TreeGrafter"/>
</dbReference>
<comment type="similarity">
    <text evidence="8">In the N-terminal section; belongs to the long-chain O-acyltransferase family.</text>
</comment>
<reference evidence="15" key="1">
    <citation type="submission" date="2023-07" db="EMBL/GenBank/DDBJ databases">
        <title>A chromosome-level genome assembly of Lolium multiflorum.</title>
        <authorList>
            <person name="Chen Y."/>
            <person name="Copetti D."/>
            <person name="Kolliker R."/>
            <person name="Studer B."/>
        </authorList>
    </citation>
    <scope>NUCLEOTIDE SEQUENCE</scope>
    <source>
        <strain evidence="15">02402/16</strain>
        <tissue evidence="15">Leaf</tissue>
    </source>
</reference>
<dbReference type="SUPFAM" id="SSF52777">
    <property type="entry name" value="CoA-dependent acyltransferases"/>
    <property type="match status" value="1"/>
</dbReference>
<accession>A0AAD8W7M6</accession>
<evidence type="ECO:0008006" key="17">
    <source>
        <dbReference type="Google" id="ProtNLM"/>
    </source>
</evidence>
<feature type="domain" description="O-acyltransferase WSD1 C-terminal" evidence="14">
    <location>
        <begin position="353"/>
        <end position="494"/>
    </location>
</feature>
<evidence type="ECO:0000256" key="8">
    <source>
        <dbReference type="ARBA" id="ARBA00024360"/>
    </source>
</evidence>